<dbReference type="eggNOG" id="ENOG502T82G">
    <property type="taxonomic scope" value="Eukaryota"/>
</dbReference>
<comment type="similarity">
    <text evidence="1 2">Belongs to the small heat shock protein (HSP20) family.</text>
</comment>
<dbReference type="Pfam" id="PF00011">
    <property type="entry name" value="HSP20"/>
    <property type="match status" value="1"/>
</dbReference>
<evidence type="ECO:0000313" key="6">
    <source>
        <dbReference type="EMBL" id="EDW64253.2"/>
    </source>
</evidence>
<feature type="transmembrane region" description="Helical" evidence="4">
    <location>
        <begin position="41"/>
        <end position="63"/>
    </location>
</feature>
<dbReference type="PROSITE" id="PS01031">
    <property type="entry name" value="SHSP"/>
    <property type="match status" value="1"/>
</dbReference>
<feature type="coiled-coil region" evidence="3">
    <location>
        <begin position="73"/>
        <end position="107"/>
    </location>
</feature>
<dbReference type="KEGG" id="dvi:6628995"/>
<keyword evidence="4" id="KW-1133">Transmembrane helix</keyword>
<accession>B4LUS6</accession>
<dbReference type="AlphaFoldDB" id="B4LUS6"/>
<evidence type="ECO:0000259" key="5">
    <source>
        <dbReference type="PROSITE" id="PS01031"/>
    </source>
</evidence>
<evidence type="ECO:0000256" key="3">
    <source>
        <dbReference type="SAM" id="Coils"/>
    </source>
</evidence>
<dbReference type="HOGENOM" id="CLU_1788852_0_0_1"/>
<dbReference type="InterPro" id="IPR008978">
    <property type="entry name" value="HSP20-like_chaperone"/>
</dbReference>
<reference evidence="6 7" key="1">
    <citation type="journal article" date="2007" name="Nature">
        <title>Evolution of genes and genomes on the Drosophila phylogeny.</title>
        <authorList>
            <consortium name="Drosophila 12 Genomes Consortium"/>
            <person name="Clark A.G."/>
            <person name="Eisen M.B."/>
            <person name="Smith D.R."/>
            <person name="Bergman C.M."/>
            <person name="Oliver B."/>
            <person name="Markow T.A."/>
            <person name="Kaufman T.C."/>
            <person name="Kellis M."/>
            <person name="Gelbart W."/>
            <person name="Iyer V.N."/>
            <person name="Pollard D.A."/>
            <person name="Sackton T.B."/>
            <person name="Larracuente A.M."/>
            <person name="Singh N.D."/>
            <person name="Abad J.P."/>
            <person name="Abt D.N."/>
            <person name="Adryan B."/>
            <person name="Aguade M."/>
            <person name="Akashi H."/>
            <person name="Anderson W.W."/>
            <person name="Aquadro C.F."/>
            <person name="Ardell D.H."/>
            <person name="Arguello R."/>
            <person name="Artieri C.G."/>
            <person name="Barbash D.A."/>
            <person name="Barker D."/>
            <person name="Barsanti P."/>
            <person name="Batterham P."/>
            <person name="Batzoglou S."/>
            <person name="Begun D."/>
            <person name="Bhutkar A."/>
            <person name="Blanco E."/>
            <person name="Bosak S.A."/>
            <person name="Bradley R.K."/>
            <person name="Brand A.D."/>
            <person name="Brent M.R."/>
            <person name="Brooks A.N."/>
            <person name="Brown R.H."/>
            <person name="Butlin R.K."/>
            <person name="Caggese C."/>
            <person name="Calvi B.R."/>
            <person name="Bernardo de Carvalho A."/>
            <person name="Caspi A."/>
            <person name="Castrezana S."/>
            <person name="Celniker S.E."/>
            <person name="Chang J.L."/>
            <person name="Chapple C."/>
            <person name="Chatterji S."/>
            <person name="Chinwalla A."/>
            <person name="Civetta A."/>
            <person name="Clifton S.W."/>
            <person name="Comeron J.M."/>
            <person name="Costello J.C."/>
            <person name="Coyne J.A."/>
            <person name="Daub J."/>
            <person name="David R.G."/>
            <person name="Delcher A.L."/>
            <person name="Delehaunty K."/>
            <person name="Do C.B."/>
            <person name="Ebling H."/>
            <person name="Edwards K."/>
            <person name="Eickbush T."/>
            <person name="Evans J.D."/>
            <person name="Filipski A."/>
            <person name="Findeiss S."/>
            <person name="Freyhult E."/>
            <person name="Fulton L."/>
            <person name="Fulton R."/>
            <person name="Garcia A.C."/>
            <person name="Gardiner A."/>
            <person name="Garfield D.A."/>
            <person name="Garvin B.E."/>
            <person name="Gibson G."/>
            <person name="Gilbert D."/>
            <person name="Gnerre S."/>
            <person name="Godfrey J."/>
            <person name="Good R."/>
            <person name="Gotea V."/>
            <person name="Gravely B."/>
            <person name="Greenberg A.J."/>
            <person name="Griffiths-Jones S."/>
            <person name="Gross S."/>
            <person name="Guigo R."/>
            <person name="Gustafson E.A."/>
            <person name="Haerty W."/>
            <person name="Hahn M.W."/>
            <person name="Halligan D.L."/>
            <person name="Halpern A.L."/>
            <person name="Halter G.M."/>
            <person name="Han M.V."/>
            <person name="Heger A."/>
            <person name="Hillier L."/>
            <person name="Hinrichs A.S."/>
            <person name="Holmes I."/>
            <person name="Hoskins R.A."/>
            <person name="Hubisz M.J."/>
            <person name="Hultmark D."/>
            <person name="Huntley M.A."/>
            <person name="Jaffe D.B."/>
            <person name="Jagadeeshan S."/>
            <person name="Jeck W.R."/>
            <person name="Johnson J."/>
            <person name="Jones C.D."/>
            <person name="Jordan W.C."/>
            <person name="Karpen G.H."/>
            <person name="Kataoka E."/>
            <person name="Keightley P.D."/>
            <person name="Kheradpour P."/>
            <person name="Kirkness E.F."/>
            <person name="Koerich L.B."/>
            <person name="Kristiansen K."/>
            <person name="Kudrna D."/>
            <person name="Kulathinal R.J."/>
            <person name="Kumar S."/>
            <person name="Kwok R."/>
            <person name="Lander E."/>
            <person name="Langley C.H."/>
            <person name="Lapoint R."/>
            <person name="Lazzaro B.P."/>
            <person name="Lee S.J."/>
            <person name="Levesque L."/>
            <person name="Li R."/>
            <person name="Lin C.F."/>
            <person name="Lin M.F."/>
            <person name="Lindblad-Toh K."/>
            <person name="Llopart A."/>
            <person name="Long M."/>
            <person name="Low L."/>
            <person name="Lozovsky E."/>
            <person name="Lu J."/>
            <person name="Luo M."/>
            <person name="Machado C.A."/>
            <person name="Makalowski W."/>
            <person name="Marzo M."/>
            <person name="Matsuda M."/>
            <person name="Matzkin L."/>
            <person name="McAllister B."/>
            <person name="McBride C.S."/>
            <person name="McKernan B."/>
            <person name="McKernan K."/>
            <person name="Mendez-Lago M."/>
            <person name="Minx P."/>
            <person name="Mollenhauer M.U."/>
            <person name="Montooth K."/>
            <person name="Mount S.M."/>
            <person name="Mu X."/>
            <person name="Myers E."/>
            <person name="Negre B."/>
            <person name="Newfeld S."/>
            <person name="Nielsen R."/>
            <person name="Noor M.A."/>
            <person name="O'Grady P."/>
            <person name="Pachter L."/>
            <person name="Papaceit M."/>
            <person name="Parisi M.J."/>
            <person name="Parisi M."/>
            <person name="Parts L."/>
            <person name="Pedersen J.S."/>
            <person name="Pesole G."/>
            <person name="Phillippy A.M."/>
            <person name="Ponting C.P."/>
            <person name="Pop M."/>
            <person name="Porcelli D."/>
            <person name="Powell J.R."/>
            <person name="Prohaska S."/>
            <person name="Pruitt K."/>
            <person name="Puig M."/>
            <person name="Quesneville H."/>
            <person name="Ram K.R."/>
            <person name="Rand D."/>
            <person name="Rasmussen M.D."/>
            <person name="Reed L.K."/>
            <person name="Reenan R."/>
            <person name="Reily A."/>
            <person name="Remington K.A."/>
            <person name="Rieger T.T."/>
            <person name="Ritchie M.G."/>
            <person name="Robin C."/>
            <person name="Rogers Y.H."/>
            <person name="Rohde C."/>
            <person name="Rozas J."/>
            <person name="Rubenfield M.J."/>
            <person name="Ruiz A."/>
            <person name="Russo S."/>
            <person name="Salzberg S.L."/>
            <person name="Sanchez-Gracia A."/>
            <person name="Saranga D.J."/>
            <person name="Sato H."/>
            <person name="Schaeffer S.W."/>
            <person name="Schatz M.C."/>
            <person name="Schlenke T."/>
            <person name="Schwartz R."/>
            <person name="Segarra C."/>
            <person name="Singh R.S."/>
            <person name="Sirot L."/>
            <person name="Sirota M."/>
            <person name="Sisneros N.B."/>
            <person name="Smith C.D."/>
            <person name="Smith T.F."/>
            <person name="Spieth J."/>
            <person name="Stage D.E."/>
            <person name="Stark A."/>
            <person name="Stephan W."/>
            <person name="Strausberg R.L."/>
            <person name="Strempel S."/>
            <person name="Sturgill D."/>
            <person name="Sutton G."/>
            <person name="Sutton G.G."/>
            <person name="Tao W."/>
            <person name="Teichmann S."/>
            <person name="Tobari Y.N."/>
            <person name="Tomimura Y."/>
            <person name="Tsolas J.M."/>
            <person name="Valente V.L."/>
            <person name="Venter E."/>
            <person name="Venter J.C."/>
            <person name="Vicario S."/>
            <person name="Vieira F.G."/>
            <person name="Vilella A.J."/>
            <person name="Villasante A."/>
            <person name="Walenz B."/>
            <person name="Wang J."/>
            <person name="Wasserman M."/>
            <person name="Watts T."/>
            <person name="Wilson D."/>
            <person name="Wilson R.K."/>
            <person name="Wing R.A."/>
            <person name="Wolfner M.F."/>
            <person name="Wong A."/>
            <person name="Wong G.K."/>
            <person name="Wu C.I."/>
            <person name="Wu G."/>
            <person name="Yamamoto D."/>
            <person name="Yang H.P."/>
            <person name="Yang S.P."/>
            <person name="Yorke J.A."/>
            <person name="Yoshida K."/>
            <person name="Zdobnov E."/>
            <person name="Zhang P."/>
            <person name="Zhang Y."/>
            <person name="Zimin A.V."/>
            <person name="Baldwin J."/>
            <person name="Abdouelleil A."/>
            <person name="Abdulkadir J."/>
            <person name="Abebe A."/>
            <person name="Abera B."/>
            <person name="Abreu J."/>
            <person name="Acer S.C."/>
            <person name="Aftuck L."/>
            <person name="Alexander A."/>
            <person name="An P."/>
            <person name="Anderson E."/>
            <person name="Anderson S."/>
            <person name="Arachi H."/>
            <person name="Azer M."/>
            <person name="Bachantsang P."/>
            <person name="Barry A."/>
            <person name="Bayul T."/>
            <person name="Berlin A."/>
            <person name="Bessette D."/>
            <person name="Bloom T."/>
            <person name="Blye J."/>
            <person name="Boguslavskiy L."/>
            <person name="Bonnet C."/>
            <person name="Boukhgalter B."/>
            <person name="Bourzgui I."/>
            <person name="Brown A."/>
            <person name="Cahill P."/>
            <person name="Channer S."/>
            <person name="Cheshatsang Y."/>
            <person name="Chuda L."/>
            <person name="Citroen M."/>
            <person name="Collymore A."/>
            <person name="Cooke P."/>
            <person name="Costello M."/>
            <person name="D'Aco K."/>
            <person name="Daza R."/>
            <person name="De Haan G."/>
            <person name="DeGray S."/>
            <person name="DeMaso C."/>
            <person name="Dhargay N."/>
            <person name="Dooley K."/>
            <person name="Dooley E."/>
            <person name="Doricent M."/>
            <person name="Dorje P."/>
            <person name="Dorjee K."/>
            <person name="Dupes A."/>
            <person name="Elong R."/>
            <person name="Falk J."/>
            <person name="Farina A."/>
            <person name="Faro S."/>
            <person name="Ferguson D."/>
            <person name="Fisher S."/>
            <person name="Foley C.D."/>
            <person name="Franke A."/>
            <person name="Friedrich D."/>
            <person name="Gadbois L."/>
            <person name="Gearin G."/>
            <person name="Gearin C.R."/>
            <person name="Giannoukos G."/>
            <person name="Goode T."/>
            <person name="Graham J."/>
            <person name="Grandbois E."/>
            <person name="Grewal S."/>
            <person name="Gyaltsen K."/>
            <person name="Hafez N."/>
            <person name="Hagos B."/>
            <person name="Hall J."/>
            <person name="Henson C."/>
            <person name="Hollinger A."/>
            <person name="Honan T."/>
            <person name="Huard M.D."/>
            <person name="Hughes L."/>
            <person name="Hurhula B."/>
            <person name="Husby M.E."/>
            <person name="Kamat A."/>
            <person name="Kanga B."/>
            <person name="Kashin S."/>
            <person name="Khazanovich D."/>
            <person name="Kisner P."/>
            <person name="Lance K."/>
            <person name="Lara M."/>
            <person name="Lee W."/>
            <person name="Lennon N."/>
            <person name="Letendre F."/>
            <person name="LeVine R."/>
            <person name="Lipovsky A."/>
            <person name="Liu X."/>
            <person name="Liu J."/>
            <person name="Liu S."/>
            <person name="Lokyitsang T."/>
            <person name="Lokyitsang Y."/>
            <person name="Lubonja R."/>
            <person name="Lui A."/>
            <person name="MacDonald P."/>
            <person name="Magnisalis V."/>
            <person name="Maru K."/>
            <person name="Matthews C."/>
            <person name="McCusker W."/>
            <person name="McDonough S."/>
            <person name="Mehta T."/>
            <person name="Meldrim J."/>
            <person name="Meneus L."/>
            <person name="Mihai O."/>
            <person name="Mihalev A."/>
            <person name="Mihova T."/>
            <person name="Mittelman R."/>
            <person name="Mlenga V."/>
            <person name="Montmayeur A."/>
            <person name="Mulrain L."/>
            <person name="Navidi A."/>
            <person name="Naylor J."/>
            <person name="Negash T."/>
            <person name="Nguyen T."/>
            <person name="Nguyen N."/>
            <person name="Nicol R."/>
            <person name="Norbu C."/>
            <person name="Norbu N."/>
            <person name="Novod N."/>
            <person name="O'Neill B."/>
            <person name="Osman S."/>
            <person name="Markiewicz E."/>
            <person name="Oyono O.L."/>
            <person name="Patti C."/>
            <person name="Phunkhang P."/>
            <person name="Pierre F."/>
            <person name="Priest M."/>
            <person name="Raghuraman S."/>
            <person name="Rege F."/>
            <person name="Reyes R."/>
            <person name="Rise C."/>
            <person name="Rogov P."/>
            <person name="Ross K."/>
            <person name="Ryan E."/>
            <person name="Settipalli S."/>
            <person name="Shea T."/>
            <person name="Sherpa N."/>
            <person name="Shi L."/>
            <person name="Shih D."/>
            <person name="Sparrow T."/>
            <person name="Spaulding J."/>
            <person name="Stalker J."/>
            <person name="Stange-Thomann N."/>
            <person name="Stavropoulos S."/>
            <person name="Stone C."/>
            <person name="Strader C."/>
            <person name="Tesfaye S."/>
            <person name="Thomson T."/>
            <person name="Thoulutsang Y."/>
            <person name="Thoulutsang D."/>
            <person name="Topham K."/>
            <person name="Topping I."/>
            <person name="Tsamla T."/>
            <person name="Vassiliev H."/>
            <person name="Vo A."/>
            <person name="Wangchuk T."/>
            <person name="Wangdi T."/>
            <person name="Weiand M."/>
            <person name="Wilkinson J."/>
            <person name="Wilson A."/>
            <person name="Yadav S."/>
            <person name="Young G."/>
            <person name="Yu Q."/>
            <person name="Zembek L."/>
            <person name="Zhong D."/>
            <person name="Zimmer A."/>
            <person name="Zwirko Z."/>
            <person name="Jaffe D.B."/>
            <person name="Alvarez P."/>
            <person name="Brockman W."/>
            <person name="Butler J."/>
            <person name="Chin C."/>
            <person name="Gnerre S."/>
            <person name="Grabherr M."/>
            <person name="Kleber M."/>
            <person name="Mauceli E."/>
            <person name="MacCallum I."/>
        </authorList>
    </citation>
    <scope>NUCLEOTIDE SEQUENCE [LARGE SCALE GENOMIC DNA]</scope>
    <source>
        <strain evidence="7">Tucson 15010-1051.87</strain>
    </source>
</reference>
<proteinExistence type="inferred from homology"/>
<dbReference type="InterPro" id="IPR002068">
    <property type="entry name" value="A-crystallin/Hsp20_dom"/>
</dbReference>
<dbReference type="STRING" id="7244.B4LUS6"/>
<dbReference type="EMBL" id="CH940649">
    <property type="protein sequence ID" value="EDW64253.2"/>
    <property type="molecule type" value="Genomic_DNA"/>
</dbReference>
<evidence type="ECO:0000256" key="1">
    <source>
        <dbReference type="PROSITE-ProRule" id="PRU00285"/>
    </source>
</evidence>
<dbReference type="SUPFAM" id="SSF49764">
    <property type="entry name" value="HSP20-like chaperones"/>
    <property type="match status" value="1"/>
</dbReference>
<dbReference type="CDD" id="cd06464">
    <property type="entry name" value="ACD_sHsps-like"/>
    <property type="match status" value="1"/>
</dbReference>
<sequence length="193" mass="22430">MVSGREAEICPICTLFVCFSLLLNRVAAAFSIVSVCFTKLSIVFIVSIYRIVAFAGVLTFNVFTMPLHFDVMRSSHERRIQQLEQEVLDCCRELNKLKKEKQFLENQDMFINYMRTETHLIWKFDMSEFPVKNIKLELKNKCIKLQAYRKQKGQFMEVYRKFLLPDIVEIDLSAKMAINGILTIQAPLKATGD</sequence>
<keyword evidence="4" id="KW-0472">Membrane</keyword>
<evidence type="ECO:0000256" key="4">
    <source>
        <dbReference type="SAM" id="Phobius"/>
    </source>
</evidence>
<keyword evidence="3" id="KW-0175">Coiled coil</keyword>
<dbReference type="OrthoDB" id="7858794at2759"/>
<gene>
    <name evidence="6" type="primary">Dvir\GJ17365</name>
    <name evidence="6" type="ORF">Dvir_GJ17365</name>
</gene>
<dbReference type="Gene3D" id="2.60.40.790">
    <property type="match status" value="1"/>
</dbReference>
<dbReference type="InParanoid" id="B4LUS6"/>
<feature type="domain" description="SHSP" evidence="5">
    <location>
        <begin position="102"/>
        <end position="193"/>
    </location>
</feature>
<evidence type="ECO:0000256" key="2">
    <source>
        <dbReference type="RuleBase" id="RU003616"/>
    </source>
</evidence>
<name>B4LUS6_DROVI</name>
<evidence type="ECO:0000313" key="7">
    <source>
        <dbReference type="Proteomes" id="UP000008792"/>
    </source>
</evidence>
<keyword evidence="7" id="KW-1185">Reference proteome</keyword>
<organism evidence="6 7">
    <name type="scientific">Drosophila virilis</name>
    <name type="common">Fruit fly</name>
    <dbReference type="NCBI Taxonomy" id="7244"/>
    <lineage>
        <taxon>Eukaryota</taxon>
        <taxon>Metazoa</taxon>
        <taxon>Ecdysozoa</taxon>
        <taxon>Arthropoda</taxon>
        <taxon>Hexapoda</taxon>
        <taxon>Insecta</taxon>
        <taxon>Pterygota</taxon>
        <taxon>Neoptera</taxon>
        <taxon>Endopterygota</taxon>
        <taxon>Diptera</taxon>
        <taxon>Brachycera</taxon>
        <taxon>Muscomorpha</taxon>
        <taxon>Ephydroidea</taxon>
        <taxon>Drosophilidae</taxon>
        <taxon>Drosophila</taxon>
    </lineage>
</organism>
<keyword evidence="4" id="KW-0812">Transmembrane</keyword>
<protein>
    <recommendedName>
        <fullName evidence="5">SHSP domain-containing protein</fullName>
    </recommendedName>
</protein>
<dbReference type="Proteomes" id="UP000008792">
    <property type="component" value="Unassembled WGS sequence"/>
</dbReference>